<protein>
    <submittedName>
        <fullName evidence="2">Disintegrin and metalloproteinase domain-containing protein 29</fullName>
    </submittedName>
</protein>
<dbReference type="EMBL" id="JH880613">
    <property type="protein sequence ID" value="ELR60266.1"/>
    <property type="molecule type" value="Genomic_DNA"/>
</dbReference>
<sequence length="308" mass="34991">ARSPCGQPLLLLGLWAVLAPVQCSPGHPSWRYSSSEVVTPRKELHRDKSVQVLGWLCYSLRVAEQRHVIHMWHKKLFSPGHLPLMTQDDQGALQIDYPIGPSDCYYLGYLEEIPLSMVTLDTCYGGLEGIMNLDDLTYEIKTLMCSERLEHIVYQIVADASGTGPAFRPDHKEDRQSLPPEVDVSVAPRVISRMLATYPSVMSALDQFSNSMYCVYNNVTMCIKFLLQISNMVDSFYKGLVLNFWLIAVLIYDVQDPTRMNDYNVPYGPYARYRAATFLPYGDPSTSFIFNRDGPNLTQFESELYVLC</sequence>
<evidence type="ECO:0000313" key="3">
    <source>
        <dbReference type="Proteomes" id="UP000011080"/>
    </source>
</evidence>
<dbReference type="GO" id="GO:0009897">
    <property type="term" value="C:external side of plasma membrane"/>
    <property type="evidence" value="ECO:0007669"/>
    <property type="project" value="TreeGrafter"/>
</dbReference>
<dbReference type="GO" id="GO:0008584">
    <property type="term" value="P:male gonad development"/>
    <property type="evidence" value="ECO:0007669"/>
    <property type="project" value="TreeGrafter"/>
</dbReference>
<keyword evidence="1" id="KW-0732">Signal</keyword>
<gene>
    <name evidence="2" type="ORF">M91_15575</name>
</gene>
<feature type="non-terminal residue" evidence="2">
    <location>
        <position position="1"/>
    </location>
</feature>
<dbReference type="AlphaFoldDB" id="L8IV34"/>
<feature type="non-terminal residue" evidence="2">
    <location>
        <position position="308"/>
    </location>
</feature>
<proteinExistence type="predicted"/>
<evidence type="ECO:0000313" key="2">
    <source>
        <dbReference type="EMBL" id="ELR60266.1"/>
    </source>
</evidence>
<dbReference type="PANTHER" id="PTHR11905">
    <property type="entry name" value="ADAM A DISINTEGRIN AND METALLOPROTEASE DOMAIN"/>
    <property type="match status" value="1"/>
</dbReference>
<dbReference type="GO" id="GO:1990913">
    <property type="term" value="C:sperm head plasma membrane"/>
    <property type="evidence" value="ECO:0007669"/>
    <property type="project" value="TreeGrafter"/>
</dbReference>
<keyword evidence="2" id="KW-0401">Integrin</keyword>
<dbReference type="PANTHER" id="PTHR11905:SF140">
    <property type="entry name" value="A DISINTEGRIN AND METALLOPEPTIDASE DOMAIN 6-RELATED"/>
    <property type="match status" value="1"/>
</dbReference>
<reference evidence="2 3" key="1">
    <citation type="journal article" date="2012" name="Nat. Genet.">
        <title>The yak genome and adaptation to life at high altitude.</title>
        <authorList>
            <person name="Qiu Q."/>
            <person name="Zhang G."/>
            <person name="Ma T."/>
            <person name="Qian W."/>
            <person name="Wang J."/>
            <person name="Ye Z."/>
            <person name="Cao C."/>
            <person name="Hu Q."/>
            <person name="Kim J."/>
            <person name="Larkin D.M."/>
            <person name="Auvil L."/>
            <person name="Capitanu B."/>
            <person name="Ma J."/>
            <person name="Lewin H.A."/>
            <person name="Qian X."/>
            <person name="Lang Y."/>
            <person name="Zhou R."/>
            <person name="Wang L."/>
            <person name="Wang K."/>
            <person name="Xia J."/>
            <person name="Liao S."/>
            <person name="Pan S."/>
            <person name="Lu X."/>
            <person name="Hou H."/>
            <person name="Wang Y."/>
            <person name="Zang X."/>
            <person name="Yin Y."/>
            <person name="Ma H."/>
            <person name="Zhang J."/>
            <person name="Wang Z."/>
            <person name="Zhang Y."/>
            <person name="Zhang D."/>
            <person name="Yonezawa T."/>
            <person name="Hasegawa M."/>
            <person name="Zhong Y."/>
            <person name="Liu W."/>
            <person name="Zhang Y."/>
            <person name="Huang Z."/>
            <person name="Zhang S."/>
            <person name="Long R."/>
            <person name="Yang H."/>
            <person name="Wang J."/>
            <person name="Lenstra J.A."/>
            <person name="Cooper D.N."/>
            <person name="Wu Y."/>
            <person name="Wang J."/>
            <person name="Shi P."/>
            <person name="Wang J."/>
            <person name="Liu J."/>
        </authorList>
    </citation>
    <scope>NUCLEOTIDE SEQUENCE [LARGE SCALE GENOMIC DNA]</scope>
    <source>
        <strain evidence="3">yakQH1</strain>
    </source>
</reference>
<dbReference type="Proteomes" id="UP000011080">
    <property type="component" value="Unassembled WGS sequence"/>
</dbReference>
<evidence type="ECO:0000256" key="1">
    <source>
        <dbReference type="SAM" id="SignalP"/>
    </source>
</evidence>
<accession>L8IV34</accession>
<organism evidence="2 3">
    <name type="scientific">Bos mutus</name>
    <name type="common">wild yak</name>
    <dbReference type="NCBI Taxonomy" id="72004"/>
    <lineage>
        <taxon>Eukaryota</taxon>
        <taxon>Metazoa</taxon>
        <taxon>Chordata</taxon>
        <taxon>Craniata</taxon>
        <taxon>Vertebrata</taxon>
        <taxon>Euteleostomi</taxon>
        <taxon>Mammalia</taxon>
        <taxon>Eutheria</taxon>
        <taxon>Laurasiatheria</taxon>
        <taxon>Artiodactyla</taxon>
        <taxon>Ruminantia</taxon>
        <taxon>Pecora</taxon>
        <taxon>Bovidae</taxon>
        <taxon>Bovinae</taxon>
        <taxon>Bos</taxon>
    </lineage>
</organism>
<dbReference type="GO" id="GO:0007229">
    <property type="term" value="P:integrin-mediated signaling pathway"/>
    <property type="evidence" value="ECO:0007669"/>
    <property type="project" value="UniProtKB-KW"/>
</dbReference>
<feature type="chain" id="PRO_5003992655" evidence="1">
    <location>
        <begin position="24"/>
        <end position="308"/>
    </location>
</feature>
<name>L8IV34_9CETA</name>
<feature type="signal peptide" evidence="1">
    <location>
        <begin position="1"/>
        <end position="23"/>
    </location>
</feature>
<dbReference type="SUPFAM" id="SSF55486">
    <property type="entry name" value="Metalloproteases ('zincins'), catalytic domain"/>
    <property type="match status" value="1"/>
</dbReference>